<evidence type="ECO:0000256" key="2">
    <source>
        <dbReference type="ARBA" id="ARBA00023125"/>
    </source>
</evidence>
<dbReference type="PANTHER" id="PTHR33204:SF39">
    <property type="entry name" value="TRANSCRIPTIONAL REGULATORY PROTEIN"/>
    <property type="match status" value="1"/>
</dbReference>
<gene>
    <name evidence="5" type="ORF">EQP59_09345</name>
</gene>
<evidence type="ECO:0000313" key="6">
    <source>
        <dbReference type="Proteomes" id="UP000287701"/>
    </source>
</evidence>
<name>A0A410JU10_ORNRH</name>
<dbReference type="GO" id="GO:0003677">
    <property type="term" value="F:DNA binding"/>
    <property type="evidence" value="ECO:0007669"/>
    <property type="project" value="UniProtKB-KW"/>
</dbReference>
<reference evidence="5 6" key="1">
    <citation type="submission" date="2019-01" db="EMBL/GenBank/DDBJ databases">
        <title>Whole Genome of Ornithobacterium rhinotracheale FARPER-174b.</title>
        <authorList>
            <person name="Tataje-Lavanda L.A."/>
            <person name="Montalvan A."/>
            <person name="Montesinos R."/>
            <person name="Zimic M."/>
            <person name="Fernandez-Sanchez M."/>
            <person name="Fernandez-Diaz M."/>
        </authorList>
    </citation>
    <scope>NUCLEOTIDE SEQUENCE [LARGE SCALE GENOMIC DNA]</scope>
    <source>
        <strain evidence="5 6">FARPER-174b</strain>
    </source>
</reference>
<dbReference type="Proteomes" id="UP000287701">
    <property type="component" value="Chromosome"/>
</dbReference>
<evidence type="ECO:0000256" key="3">
    <source>
        <dbReference type="ARBA" id="ARBA00023163"/>
    </source>
</evidence>
<evidence type="ECO:0000259" key="4">
    <source>
        <dbReference type="PROSITE" id="PS51118"/>
    </source>
</evidence>
<dbReference type="OrthoDB" id="9797599at2"/>
<sequence>MKRELTEELYPDCPIRNIITRFSNKWAILILYSLENQSPMRFNELRKNIADISQKMLTSNLKTLEEDGLIHRRIFAEIPPRVEYSLSKRGKSLIPHLNALILWAKEEMPGILSDRNKKSGDMA</sequence>
<feature type="domain" description="HTH hxlR-type" evidence="4">
    <location>
        <begin position="13"/>
        <end position="112"/>
    </location>
</feature>
<evidence type="ECO:0000256" key="1">
    <source>
        <dbReference type="ARBA" id="ARBA00023015"/>
    </source>
</evidence>
<dbReference type="Gene3D" id="1.10.10.10">
    <property type="entry name" value="Winged helix-like DNA-binding domain superfamily/Winged helix DNA-binding domain"/>
    <property type="match status" value="1"/>
</dbReference>
<accession>A0A410JU10</accession>
<dbReference type="InterPro" id="IPR036388">
    <property type="entry name" value="WH-like_DNA-bd_sf"/>
</dbReference>
<dbReference type="AlphaFoldDB" id="A0A410JU10"/>
<dbReference type="EMBL" id="CP035107">
    <property type="protein sequence ID" value="QAR31528.1"/>
    <property type="molecule type" value="Genomic_DNA"/>
</dbReference>
<dbReference type="RefSeq" id="WP_128501945.1">
    <property type="nucleotide sequence ID" value="NZ_CP035107.1"/>
</dbReference>
<keyword evidence="1" id="KW-0805">Transcription regulation</keyword>
<dbReference type="InterPro" id="IPR002577">
    <property type="entry name" value="HTH_HxlR"/>
</dbReference>
<keyword evidence="2" id="KW-0238">DNA-binding</keyword>
<dbReference type="PANTHER" id="PTHR33204">
    <property type="entry name" value="TRANSCRIPTIONAL REGULATOR, MARR FAMILY"/>
    <property type="match status" value="1"/>
</dbReference>
<dbReference type="PROSITE" id="PS51118">
    <property type="entry name" value="HTH_HXLR"/>
    <property type="match status" value="1"/>
</dbReference>
<protein>
    <submittedName>
        <fullName evidence="5">Transcriptional regulator</fullName>
    </submittedName>
</protein>
<proteinExistence type="predicted"/>
<dbReference type="InterPro" id="IPR036390">
    <property type="entry name" value="WH_DNA-bd_sf"/>
</dbReference>
<evidence type="ECO:0000313" key="5">
    <source>
        <dbReference type="EMBL" id="QAR31528.1"/>
    </source>
</evidence>
<organism evidence="5 6">
    <name type="scientific">Ornithobacterium rhinotracheale</name>
    <dbReference type="NCBI Taxonomy" id="28251"/>
    <lineage>
        <taxon>Bacteria</taxon>
        <taxon>Pseudomonadati</taxon>
        <taxon>Bacteroidota</taxon>
        <taxon>Flavobacteriia</taxon>
        <taxon>Flavobacteriales</taxon>
        <taxon>Weeksellaceae</taxon>
        <taxon>Ornithobacterium</taxon>
    </lineage>
</organism>
<dbReference type="Pfam" id="PF01638">
    <property type="entry name" value="HxlR"/>
    <property type="match status" value="1"/>
</dbReference>
<keyword evidence="3" id="KW-0804">Transcription</keyword>
<dbReference type="SUPFAM" id="SSF46785">
    <property type="entry name" value="Winged helix' DNA-binding domain"/>
    <property type="match status" value="1"/>
</dbReference>